<evidence type="ECO:0000313" key="1">
    <source>
        <dbReference type="EMBL" id="MWV70660.1"/>
    </source>
</evidence>
<dbReference type="Proteomes" id="UP000477070">
    <property type="component" value="Unassembled WGS sequence"/>
</dbReference>
<evidence type="ECO:0000313" key="2">
    <source>
        <dbReference type="EMBL" id="TLD94699.1"/>
    </source>
</evidence>
<dbReference type="STRING" id="1548018.LS64_11355"/>
<reference evidence="1 4" key="4">
    <citation type="submission" date="2019-12" db="EMBL/GenBank/DDBJ databases">
        <title>Multi-Generational Helicobacter saguini Isolates.</title>
        <authorList>
            <person name="Mannion A."/>
            <person name="Shen Z."/>
            <person name="Fox J.G."/>
        </authorList>
    </citation>
    <scope>NUCLEOTIDE SEQUENCE [LARGE SCALE GENOMIC DNA]</scope>
    <source>
        <strain evidence="1">16-048</strain>
        <strain evidence="4">16-048 (F4)</strain>
    </source>
</reference>
<reference evidence="2 3" key="1">
    <citation type="journal article" date="2014" name="Genome Announc.">
        <title>Draft genome sequences of eight enterohepatic helicobacter species isolated from both laboratory and wild rodents.</title>
        <authorList>
            <person name="Sheh A."/>
            <person name="Shen Z."/>
            <person name="Fox J.G."/>
        </authorList>
    </citation>
    <scope>NUCLEOTIDE SEQUENCE [LARGE SCALE GENOMIC DNA]</scope>
    <source>
        <strain evidence="2 3">MIT 97-6194</strain>
    </source>
</reference>
<dbReference type="EMBL" id="JRMP02000005">
    <property type="protein sequence ID" value="TLD94699.1"/>
    <property type="molecule type" value="Genomic_DNA"/>
</dbReference>
<name>A0A347VP94_9HELI</name>
<reference evidence="2 3" key="2">
    <citation type="journal article" date="2016" name="Infect. Immun.">
        <title>Helicobacter saguini, a Novel Helicobacter Isolated from Cotton-Top Tamarins with Ulcerative Colitis, Has Proinflammatory Properties and Induces Typhlocolitis and Dysplasia in Gnotobiotic IL-10-/- Mice.</title>
        <authorList>
            <person name="Shen Z."/>
            <person name="Mannion A."/>
            <person name="Whary M.T."/>
            <person name="Muthupalani S."/>
            <person name="Sheh A."/>
            <person name="Feng Y."/>
            <person name="Gong G."/>
            <person name="Vandamme P."/>
            <person name="Holcombe H.R."/>
            <person name="Paster B.J."/>
            <person name="Fox J.G."/>
        </authorList>
    </citation>
    <scope>NUCLEOTIDE SEQUENCE [LARGE SCALE GENOMIC DNA]</scope>
    <source>
        <strain evidence="2 3">MIT 97-6194</strain>
    </source>
</reference>
<protein>
    <submittedName>
        <fullName evidence="2">Uncharacterized protein</fullName>
    </submittedName>
</protein>
<organism evidence="2 3">
    <name type="scientific">Helicobacter saguini</name>
    <dbReference type="NCBI Taxonomy" id="1548018"/>
    <lineage>
        <taxon>Bacteria</taxon>
        <taxon>Pseudomonadati</taxon>
        <taxon>Campylobacterota</taxon>
        <taxon>Epsilonproteobacteria</taxon>
        <taxon>Campylobacterales</taxon>
        <taxon>Helicobacteraceae</taxon>
        <taxon>Helicobacter</taxon>
    </lineage>
</organism>
<dbReference type="AlphaFoldDB" id="A0A347VP94"/>
<keyword evidence="3" id="KW-1185">Reference proteome</keyword>
<accession>A0A347VP94</accession>
<evidence type="ECO:0000313" key="3">
    <source>
        <dbReference type="Proteomes" id="UP000029714"/>
    </source>
</evidence>
<reference evidence="2" key="3">
    <citation type="submission" date="2018-04" db="EMBL/GenBank/DDBJ databases">
        <authorList>
            <person name="Sheh A."/>
            <person name="Shen Z."/>
            <person name="Mannion A.J."/>
            <person name="Fox J.G."/>
        </authorList>
    </citation>
    <scope>NUCLEOTIDE SEQUENCE</scope>
    <source>
        <strain evidence="2">MIT 97-6194</strain>
    </source>
</reference>
<sequence>MQLILKDIERNGETYCKKQSLNLLTHKASEIIVAGHCNEHNDSNIRVFHLATKELGKDRSKMDDKWKKANNDAIFALLDVDSESSLYHIKNPFIAFEDYKGGDLPTQFFVINMKSEFNLDFHHIVLDGYFYVDNTPLYSGNIDFLDKSGEVQYDDMGEGIENIHYLTLDYIDTKYIELIKYMK</sequence>
<dbReference type="Proteomes" id="UP000029714">
    <property type="component" value="Unassembled WGS sequence"/>
</dbReference>
<proteinExistence type="predicted"/>
<dbReference type="RefSeq" id="WP_034573154.1">
    <property type="nucleotide sequence ID" value="NZ_JRMP02000005.1"/>
</dbReference>
<evidence type="ECO:0000313" key="4">
    <source>
        <dbReference type="Proteomes" id="UP000477070"/>
    </source>
</evidence>
<dbReference type="EMBL" id="QBIU01000002">
    <property type="protein sequence ID" value="MWV70660.1"/>
    <property type="molecule type" value="Genomic_DNA"/>
</dbReference>
<gene>
    <name evidence="1" type="ORF">DCO61_11875</name>
    <name evidence="2" type="ORF">LS64_004030</name>
</gene>
<comment type="caution">
    <text evidence="2">The sequence shown here is derived from an EMBL/GenBank/DDBJ whole genome shotgun (WGS) entry which is preliminary data.</text>
</comment>